<organism evidence="8 9">
    <name type="scientific">Gemmobacter caeni</name>
    <dbReference type="NCBI Taxonomy" id="589035"/>
    <lineage>
        <taxon>Bacteria</taxon>
        <taxon>Pseudomonadati</taxon>
        <taxon>Pseudomonadota</taxon>
        <taxon>Alphaproteobacteria</taxon>
        <taxon>Rhodobacterales</taxon>
        <taxon>Paracoccaceae</taxon>
        <taxon>Gemmobacter</taxon>
    </lineage>
</organism>
<dbReference type="InterPro" id="IPR005648">
    <property type="entry name" value="FlgD"/>
</dbReference>
<dbReference type="Gene3D" id="2.60.40.4070">
    <property type="match status" value="1"/>
</dbReference>
<dbReference type="EMBL" id="QBKP01000012">
    <property type="protein sequence ID" value="PTX47658.1"/>
    <property type="molecule type" value="Genomic_DNA"/>
</dbReference>
<dbReference type="GO" id="GO:0044781">
    <property type="term" value="P:bacterial-type flagellum organization"/>
    <property type="evidence" value="ECO:0007669"/>
    <property type="project" value="UniProtKB-UniRule"/>
</dbReference>
<protein>
    <recommendedName>
        <fullName evidence="2 5">Basal-body rod modification protein FlgD</fullName>
    </recommendedName>
</protein>
<evidence type="ECO:0000256" key="3">
    <source>
        <dbReference type="ARBA" id="ARBA00022795"/>
    </source>
</evidence>
<dbReference type="RefSeq" id="WP_108129866.1">
    <property type="nucleotide sequence ID" value="NZ_QBKP01000012.1"/>
</dbReference>
<evidence type="ECO:0000256" key="5">
    <source>
        <dbReference type="RuleBase" id="RU362076"/>
    </source>
</evidence>
<evidence type="ECO:0000256" key="2">
    <source>
        <dbReference type="ARBA" id="ARBA00016013"/>
    </source>
</evidence>
<keyword evidence="8" id="KW-0969">Cilium</keyword>
<gene>
    <name evidence="8" type="ORF">C8N34_112147</name>
</gene>
<comment type="function">
    <text evidence="4 5">Required for flagellar hook formation. May act as a scaffolding protein.</text>
</comment>
<keyword evidence="3 5" id="KW-1005">Bacterial flagellum biogenesis</keyword>
<accession>A0A2T6AV10</accession>
<dbReference type="Pfam" id="PF03963">
    <property type="entry name" value="FlgD"/>
    <property type="match status" value="1"/>
</dbReference>
<dbReference type="NCBIfam" id="NF009453">
    <property type="entry name" value="PRK12813.1"/>
    <property type="match status" value="1"/>
</dbReference>
<feature type="region of interest" description="Disordered" evidence="6">
    <location>
        <begin position="1"/>
        <end position="21"/>
    </location>
</feature>
<sequence length="215" mass="22849">MEITQTGTGTSARSVPSGSSLSSDFDTFLKMLTTQMKNQDPLNPIDSGDYAVQLATFSGVEQQTRTNQLLETMQAQFGLLGMAQMSGWVGHEARAEMPMQVAAGAPVSLAPNPARGADRVVLVVMDADGTVVNRVDLAPDTTELDWTPVDVEGAPLPDGTYDVSLENYQGETRLEPSPVEVYGRILEVRGGTEGLMLMMAGGAEIPVSAVTALRE</sequence>
<dbReference type="Gene3D" id="2.30.30.910">
    <property type="match status" value="1"/>
</dbReference>
<evidence type="ECO:0000256" key="4">
    <source>
        <dbReference type="ARBA" id="ARBA00024746"/>
    </source>
</evidence>
<comment type="caution">
    <text evidence="8">The sequence shown here is derived from an EMBL/GenBank/DDBJ whole genome shotgun (WGS) entry which is preliminary data.</text>
</comment>
<evidence type="ECO:0000313" key="8">
    <source>
        <dbReference type="EMBL" id="PTX47658.1"/>
    </source>
</evidence>
<evidence type="ECO:0000256" key="1">
    <source>
        <dbReference type="ARBA" id="ARBA00010577"/>
    </source>
</evidence>
<evidence type="ECO:0000259" key="7">
    <source>
        <dbReference type="Pfam" id="PF13860"/>
    </source>
</evidence>
<dbReference type="AlphaFoldDB" id="A0A2T6AV10"/>
<proteinExistence type="inferred from homology"/>
<keyword evidence="8" id="KW-0966">Cell projection</keyword>
<evidence type="ECO:0000256" key="6">
    <source>
        <dbReference type="SAM" id="MobiDB-lite"/>
    </source>
</evidence>
<keyword evidence="8" id="KW-0282">Flagellum</keyword>
<reference evidence="8 9" key="1">
    <citation type="submission" date="2018-04" db="EMBL/GenBank/DDBJ databases">
        <title>Genomic Encyclopedia of Archaeal and Bacterial Type Strains, Phase II (KMG-II): from individual species to whole genera.</title>
        <authorList>
            <person name="Goeker M."/>
        </authorList>
    </citation>
    <scope>NUCLEOTIDE SEQUENCE [LARGE SCALE GENOMIC DNA]</scope>
    <source>
        <strain evidence="8 9">DSM 21823</strain>
    </source>
</reference>
<dbReference type="OrthoDB" id="9785233at2"/>
<dbReference type="Proteomes" id="UP000244224">
    <property type="component" value="Unassembled WGS sequence"/>
</dbReference>
<feature type="domain" description="FlgD/Vpr Ig-like" evidence="7">
    <location>
        <begin position="103"/>
        <end position="169"/>
    </location>
</feature>
<comment type="similarity">
    <text evidence="1 5">Belongs to the FlgD family.</text>
</comment>
<dbReference type="Pfam" id="PF13860">
    <property type="entry name" value="FlgD_ig"/>
    <property type="match status" value="1"/>
</dbReference>
<dbReference type="InterPro" id="IPR025965">
    <property type="entry name" value="FlgD/Vpr_Ig-like"/>
</dbReference>
<name>A0A2T6AV10_9RHOB</name>
<keyword evidence="9" id="KW-1185">Reference proteome</keyword>
<evidence type="ECO:0000313" key="9">
    <source>
        <dbReference type="Proteomes" id="UP000244224"/>
    </source>
</evidence>